<dbReference type="EMBL" id="AEIU01000096">
    <property type="protein sequence ID" value="EFP95415.1"/>
    <property type="molecule type" value="Genomic_DNA"/>
</dbReference>
<dbReference type="eggNOG" id="ENOG5031NJE">
    <property type="taxonomic scope" value="Bacteria"/>
</dbReference>
<dbReference type="AlphaFoldDB" id="E3BNJ6"/>
<gene>
    <name evidence="1" type="ORF">VIBC2010_15309</name>
</gene>
<name>E3BNJ6_9VIBR</name>
<organism evidence="1 2">
    <name type="scientific">Vibrio caribbeanicus ATCC BAA-2122</name>
    <dbReference type="NCBI Taxonomy" id="796620"/>
    <lineage>
        <taxon>Bacteria</taxon>
        <taxon>Pseudomonadati</taxon>
        <taxon>Pseudomonadota</taxon>
        <taxon>Gammaproteobacteria</taxon>
        <taxon>Vibrionales</taxon>
        <taxon>Vibrionaceae</taxon>
        <taxon>Vibrio</taxon>
    </lineage>
</organism>
<protein>
    <submittedName>
        <fullName evidence="1">Uncharacterized protein</fullName>
    </submittedName>
</protein>
<sequence length="73" mass="8609">MKRSRHSYRLQLIKEAAMRQNRLSSSDQMTNYIQGLLDSKSDCDYEFQNDSRFSGCHFDDNIGGWVSNNWKVK</sequence>
<reference evidence="1 2" key="1">
    <citation type="journal article" date="2012" name="Int. J. Syst. Evol. Microbiol.">
        <title>Vibrio caribbeanicus sp. nov., isolated from the marine sponge Scleritoderma cyanea.</title>
        <authorList>
            <person name="Hoffmann M."/>
            <person name="Monday S.R."/>
            <person name="Allard M.W."/>
            <person name="Strain E.A."/>
            <person name="Whittaker P."/>
            <person name="Naum M."/>
            <person name="McCarthy P.J."/>
            <person name="Lopez J.V."/>
            <person name="Fischer M."/>
            <person name="Brown E.W."/>
        </authorList>
    </citation>
    <scope>NUCLEOTIDE SEQUENCE [LARGE SCALE GENOMIC DNA]</scope>
    <source>
        <strain evidence="1 2">ATCC BAA-2122</strain>
    </source>
</reference>
<proteinExistence type="predicted"/>
<dbReference type="STRING" id="796620.VIBC2010_15309"/>
<evidence type="ECO:0000313" key="1">
    <source>
        <dbReference type="EMBL" id="EFP95415.1"/>
    </source>
</evidence>
<dbReference type="OrthoDB" id="5879551at2"/>
<accession>E3BNJ6</accession>
<dbReference type="RefSeq" id="WP_009602773.1">
    <property type="nucleotide sequence ID" value="NZ_AEIU01000096.1"/>
</dbReference>
<keyword evidence="2" id="KW-1185">Reference proteome</keyword>
<dbReference type="Proteomes" id="UP000002943">
    <property type="component" value="Unassembled WGS sequence"/>
</dbReference>
<comment type="caution">
    <text evidence="1">The sequence shown here is derived from an EMBL/GenBank/DDBJ whole genome shotgun (WGS) entry which is preliminary data.</text>
</comment>
<evidence type="ECO:0000313" key="2">
    <source>
        <dbReference type="Proteomes" id="UP000002943"/>
    </source>
</evidence>